<evidence type="ECO:0000259" key="2">
    <source>
        <dbReference type="Pfam" id="PF14347"/>
    </source>
</evidence>
<accession>A0AA43S613</accession>
<comment type="caution">
    <text evidence="3">The sequence shown here is derived from an EMBL/GenBank/DDBJ whole genome shotgun (WGS) entry which is preliminary data.</text>
</comment>
<evidence type="ECO:0000256" key="1">
    <source>
        <dbReference type="SAM" id="SignalP"/>
    </source>
</evidence>
<name>A0AA43S613_9BURK</name>
<dbReference type="AlphaFoldDB" id="A0AA43S613"/>
<protein>
    <recommendedName>
        <fullName evidence="2">DUF4399 domain-containing protein</fullName>
    </recommendedName>
</protein>
<dbReference type="Pfam" id="PF14347">
    <property type="entry name" value="DUF4399"/>
    <property type="match status" value="1"/>
</dbReference>
<dbReference type="RefSeq" id="WP_076023899.1">
    <property type="nucleotide sequence ID" value="NZ_JARXVV010000011.1"/>
</dbReference>
<gene>
    <name evidence="3" type="ORF">M2127_001301</name>
</gene>
<feature type="signal peptide" evidence="1">
    <location>
        <begin position="1"/>
        <end position="21"/>
    </location>
</feature>
<proteinExistence type="predicted"/>
<reference evidence="3" key="1">
    <citation type="submission" date="2023-04" db="EMBL/GenBank/DDBJ databases">
        <title>Genome Encyclopedia of Bacteria and Archaea VI: Functional Genomics of Type Strains.</title>
        <authorList>
            <person name="Whitman W."/>
        </authorList>
    </citation>
    <scope>NUCLEOTIDE SEQUENCE</scope>
    <source>
        <strain evidence="3">Enz.4-51</strain>
    </source>
</reference>
<dbReference type="InterPro" id="IPR025512">
    <property type="entry name" value="DUF4399"/>
</dbReference>
<sequence length="130" mass="14014">MKLHSLLIGALLALSSHLVFAESVDFVEPKNGAIVSSPFKVIFAVTGMNVAPAGDMTPNTGHHHLLINAESIPEGTVIPMDEMHKHFGKGQTETEVTLPPGKYKLTMQFANGAHQSYGPKLEKSIEVIVK</sequence>
<dbReference type="Proteomes" id="UP001161160">
    <property type="component" value="Unassembled WGS sequence"/>
</dbReference>
<feature type="domain" description="DUF4399" evidence="2">
    <location>
        <begin position="41"/>
        <end position="130"/>
    </location>
</feature>
<dbReference type="EMBL" id="JARXYA010000005">
    <property type="protein sequence ID" value="MDH6503997.1"/>
    <property type="molecule type" value="Genomic_DNA"/>
</dbReference>
<keyword evidence="1" id="KW-0732">Signal</keyword>
<evidence type="ECO:0000313" key="3">
    <source>
        <dbReference type="EMBL" id="MDH6503997.1"/>
    </source>
</evidence>
<organism evidence="3 4">
    <name type="scientific">Polynucleobacter sphagniphilus</name>
    <dbReference type="NCBI Taxonomy" id="1743169"/>
    <lineage>
        <taxon>Bacteria</taxon>
        <taxon>Pseudomonadati</taxon>
        <taxon>Pseudomonadota</taxon>
        <taxon>Betaproteobacteria</taxon>
        <taxon>Burkholderiales</taxon>
        <taxon>Burkholderiaceae</taxon>
        <taxon>Polynucleobacter</taxon>
    </lineage>
</organism>
<evidence type="ECO:0000313" key="4">
    <source>
        <dbReference type="Proteomes" id="UP001161160"/>
    </source>
</evidence>
<feature type="chain" id="PRO_5041335303" description="DUF4399 domain-containing protein" evidence="1">
    <location>
        <begin position="22"/>
        <end position="130"/>
    </location>
</feature>
<keyword evidence="4" id="KW-1185">Reference proteome</keyword>